<dbReference type="Pfam" id="PF00075">
    <property type="entry name" value="RNase_H"/>
    <property type="match status" value="1"/>
</dbReference>
<dbReference type="GO" id="GO:0003676">
    <property type="term" value="F:nucleic acid binding"/>
    <property type="evidence" value="ECO:0007669"/>
    <property type="project" value="InterPro"/>
</dbReference>
<evidence type="ECO:0000259" key="2">
    <source>
        <dbReference type="Pfam" id="PF00075"/>
    </source>
</evidence>
<feature type="domain" description="RNase H type-1" evidence="2">
    <location>
        <begin position="142"/>
        <end position="249"/>
    </location>
</feature>
<feature type="domain" description="Reverse transcriptase zinc-binding" evidence="3">
    <location>
        <begin position="357"/>
        <end position="419"/>
    </location>
</feature>
<gene>
    <name evidence="4" type="ORF">VNI00_006549</name>
</gene>
<evidence type="ECO:0008006" key="6">
    <source>
        <dbReference type="Google" id="ProtNLM"/>
    </source>
</evidence>
<protein>
    <recommendedName>
        <fullName evidence="6">Reverse transcriptase zinc-binding domain-containing protein</fullName>
    </recommendedName>
</protein>
<proteinExistence type="predicted"/>
<dbReference type="InterPro" id="IPR012337">
    <property type="entry name" value="RNaseH-like_sf"/>
</dbReference>
<reference evidence="4 5" key="1">
    <citation type="submission" date="2024-01" db="EMBL/GenBank/DDBJ databases">
        <title>A draft genome for a cacao thread blight-causing isolate of Paramarasmius palmivorus.</title>
        <authorList>
            <person name="Baruah I.K."/>
            <person name="Bukari Y."/>
            <person name="Amoako-Attah I."/>
            <person name="Meinhardt L.W."/>
            <person name="Bailey B.A."/>
            <person name="Cohen S.P."/>
        </authorList>
    </citation>
    <scope>NUCLEOTIDE SEQUENCE [LARGE SCALE GENOMIC DNA]</scope>
    <source>
        <strain evidence="4 5">GH-12</strain>
    </source>
</reference>
<dbReference type="Gene3D" id="3.30.420.10">
    <property type="entry name" value="Ribonuclease H-like superfamily/Ribonuclease H"/>
    <property type="match status" value="1"/>
</dbReference>
<feature type="region of interest" description="Disordered" evidence="1">
    <location>
        <begin position="82"/>
        <end position="103"/>
    </location>
</feature>
<keyword evidence="5" id="KW-1185">Reference proteome</keyword>
<evidence type="ECO:0000313" key="5">
    <source>
        <dbReference type="Proteomes" id="UP001383192"/>
    </source>
</evidence>
<dbReference type="InterPro" id="IPR036397">
    <property type="entry name" value="RNaseH_sf"/>
</dbReference>
<evidence type="ECO:0000313" key="4">
    <source>
        <dbReference type="EMBL" id="KAK7047318.1"/>
    </source>
</evidence>
<dbReference type="GO" id="GO:0004523">
    <property type="term" value="F:RNA-DNA hybrid ribonuclease activity"/>
    <property type="evidence" value="ECO:0007669"/>
    <property type="project" value="InterPro"/>
</dbReference>
<dbReference type="InterPro" id="IPR002156">
    <property type="entry name" value="RNaseH_domain"/>
</dbReference>
<sequence>MRKACNSREAHCMRGNHRIRTVHETEILARKKRSQHHKNRKNCTCYLCERVRESTGCKNPNKCYQRAEQLLSFLPEKWNPLKLQPDDLEDDHDERGTDGNKTRLDGRITTKGNLADAFRIFTEGETTNTLPPLEWNYESEEETIIHVGTACRNPNDFNVQGAVATIMKGECEQSKISTLPGSTNQLYEMLGVKAALDRADKTEPLTIRTESKYTAQILDGKWQKMEEQGYIGVKNGEIIRTTVAKIRQRQAETYLLQVDNKTITESDRAAKKKANEALERGTADEMNTEIPAQYTISGVKLRTITQRTATKAIRIQKMRSVRKKNPEKLSRRKTKSNAQLIRQAVAITNGKTPTDSQIWKSCKCPDIPMKIRQFMWKLIHDAQMVGEYWAGKTNVEDREMCKTCRIPETMEHILLECKEPGQEEIWWLVGELWNMKRAERWNGIDIGTILGSGLVRRRNHEGKFDAGTTRFWRILVTEAAYLVWKLRNERVIEHGNNKSHTMTEIHNRFIATLDTRLTFDRIQTREKWDRKKISKGLVIATWQGTLYEEKNLPGDWTRESGVLVGIRPI</sequence>
<comment type="caution">
    <text evidence="4">The sequence shown here is derived from an EMBL/GenBank/DDBJ whole genome shotgun (WGS) entry which is preliminary data.</text>
</comment>
<dbReference type="AlphaFoldDB" id="A0AAW0D777"/>
<evidence type="ECO:0000256" key="1">
    <source>
        <dbReference type="SAM" id="MobiDB-lite"/>
    </source>
</evidence>
<dbReference type="SUPFAM" id="SSF53098">
    <property type="entry name" value="Ribonuclease H-like"/>
    <property type="match status" value="1"/>
</dbReference>
<name>A0AAW0D777_9AGAR</name>
<accession>A0AAW0D777</accession>
<dbReference type="EMBL" id="JAYKXP010000020">
    <property type="protein sequence ID" value="KAK7047318.1"/>
    <property type="molecule type" value="Genomic_DNA"/>
</dbReference>
<evidence type="ECO:0000259" key="3">
    <source>
        <dbReference type="Pfam" id="PF13966"/>
    </source>
</evidence>
<dbReference type="InterPro" id="IPR026960">
    <property type="entry name" value="RVT-Znf"/>
</dbReference>
<feature type="compositionally biased region" description="Basic and acidic residues" evidence="1">
    <location>
        <begin position="93"/>
        <end position="103"/>
    </location>
</feature>
<organism evidence="4 5">
    <name type="scientific">Paramarasmius palmivorus</name>
    <dbReference type="NCBI Taxonomy" id="297713"/>
    <lineage>
        <taxon>Eukaryota</taxon>
        <taxon>Fungi</taxon>
        <taxon>Dikarya</taxon>
        <taxon>Basidiomycota</taxon>
        <taxon>Agaricomycotina</taxon>
        <taxon>Agaricomycetes</taxon>
        <taxon>Agaricomycetidae</taxon>
        <taxon>Agaricales</taxon>
        <taxon>Marasmiineae</taxon>
        <taxon>Marasmiaceae</taxon>
        <taxon>Paramarasmius</taxon>
    </lineage>
</organism>
<dbReference type="Proteomes" id="UP001383192">
    <property type="component" value="Unassembled WGS sequence"/>
</dbReference>
<dbReference type="Pfam" id="PF13966">
    <property type="entry name" value="zf-RVT"/>
    <property type="match status" value="1"/>
</dbReference>